<reference evidence="14" key="1">
    <citation type="submission" date="2017-02" db="UniProtKB">
        <authorList>
            <consortium name="WormBaseParasite"/>
        </authorList>
    </citation>
    <scope>IDENTIFICATION</scope>
</reference>
<dbReference type="GO" id="GO:0005634">
    <property type="term" value="C:nucleus"/>
    <property type="evidence" value="ECO:0007669"/>
    <property type="project" value="UniProtKB-SubCell"/>
</dbReference>
<evidence type="ECO:0000256" key="8">
    <source>
        <dbReference type="ARBA" id="ARBA00022786"/>
    </source>
</evidence>
<evidence type="ECO:0000256" key="11">
    <source>
        <dbReference type="PROSITE-ProRule" id="PRU00175"/>
    </source>
</evidence>
<dbReference type="Proteomes" id="UP000038045">
    <property type="component" value="Unplaced"/>
</dbReference>
<sequence>MSFLDNKENHRESSVNICEDLVHAEEDIKKLSFKQLRSLCKRNEIHLIAKKETLQKMLMEKLYDEQMKKYTHSAEQYAHALEEFSKVNSNEFPFVIKKFTPVATWSYNVENGTCPICRQDFTELCVGCIVKEEKLKASGCKDKRIQCKIETSRGCNHIFHECCIASWVKKSSKCPLCQVTWRKGYYFENTD</sequence>
<dbReference type="GO" id="GO:0005737">
    <property type="term" value="C:cytoplasm"/>
    <property type="evidence" value="ECO:0007669"/>
    <property type="project" value="UniProtKB-SubCell"/>
</dbReference>
<dbReference type="WBParaSite" id="PTRK_0001061800.1">
    <property type="protein sequence ID" value="PTRK_0001061800.1"/>
    <property type="gene ID" value="PTRK_0001061800"/>
</dbReference>
<protein>
    <submittedName>
        <fullName evidence="14">RING-type domain-containing protein</fullName>
    </submittedName>
</protein>
<keyword evidence="8" id="KW-0833">Ubl conjugation pathway</keyword>
<keyword evidence="13" id="KW-1185">Reference proteome</keyword>
<dbReference type="PANTHER" id="PTHR11210">
    <property type="entry name" value="RING BOX"/>
    <property type="match status" value="1"/>
</dbReference>
<evidence type="ECO:0000256" key="9">
    <source>
        <dbReference type="ARBA" id="ARBA00022833"/>
    </source>
</evidence>
<dbReference type="GO" id="GO:0031461">
    <property type="term" value="C:cullin-RING ubiquitin ligase complex"/>
    <property type="evidence" value="ECO:0007669"/>
    <property type="project" value="UniProtKB-ARBA"/>
</dbReference>
<comment type="similarity">
    <text evidence="4">Belongs to the RING-box family.</text>
</comment>
<name>A0A0N4ZQ13_PARTI</name>
<dbReference type="STRING" id="131310.A0A0N4ZQ13"/>
<evidence type="ECO:0000313" key="14">
    <source>
        <dbReference type="WBParaSite" id="PTRK_0001061800.1"/>
    </source>
</evidence>
<feature type="domain" description="RING-type" evidence="12">
    <location>
        <begin position="114"/>
        <end position="178"/>
    </location>
</feature>
<keyword evidence="9" id="KW-0862">Zinc</keyword>
<proteinExistence type="inferred from homology"/>
<dbReference type="GO" id="GO:0008270">
    <property type="term" value="F:zinc ion binding"/>
    <property type="evidence" value="ECO:0007669"/>
    <property type="project" value="UniProtKB-KW"/>
</dbReference>
<dbReference type="InterPro" id="IPR013083">
    <property type="entry name" value="Znf_RING/FYVE/PHD"/>
</dbReference>
<dbReference type="Pfam" id="PF12678">
    <property type="entry name" value="zf-rbx1"/>
    <property type="match status" value="1"/>
</dbReference>
<evidence type="ECO:0000256" key="2">
    <source>
        <dbReference type="ARBA" id="ARBA00004496"/>
    </source>
</evidence>
<dbReference type="SUPFAM" id="SSF57850">
    <property type="entry name" value="RING/U-box"/>
    <property type="match status" value="1"/>
</dbReference>
<evidence type="ECO:0000256" key="5">
    <source>
        <dbReference type="ARBA" id="ARBA00022490"/>
    </source>
</evidence>
<dbReference type="InterPro" id="IPR001841">
    <property type="entry name" value="Znf_RING"/>
</dbReference>
<dbReference type="AlphaFoldDB" id="A0A0N4ZQ13"/>
<evidence type="ECO:0000256" key="10">
    <source>
        <dbReference type="ARBA" id="ARBA00023242"/>
    </source>
</evidence>
<evidence type="ECO:0000313" key="13">
    <source>
        <dbReference type="Proteomes" id="UP000038045"/>
    </source>
</evidence>
<comment type="pathway">
    <text evidence="3">Protein modification; protein ubiquitination.</text>
</comment>
<evidence type="ECO:0000256" key="1">
    <source>
        <dbReference type="ARBA" id="ARBA00004123"/>
    </source>
</evidence>
<keyword evidence="5" id="KW-0963">Cytoplasm</keyword>
<keyword evidence="6" id="KW-0479">Metal-binding</keyword>
<keyword evidence="7 11" id="KW-0863">Zinc-finger</keyword>
<dbReference type="InterPro" id="IPR024766">
    <property type="entry name" value="Znf_RING_H2"/>
</dbReference>
<dbReference type="InterPro" id="IPR051031">
    <property type="entry name" value="RING-box_E3_Ubiquitin_Ligase"/>
</dbReference>
<evidence type="ECO:0000256" key="7">
    <source>
        <dbReference type="ARBA" id="ARBA00022771"/>
    </source>
</evidence>
<evidence type="ECO:0000259" key="12">
    <source>
        <dbReference type="PROSITE" id="PS50089"/>
    </source>
</evidence>
<keyword evidence="10" id="KW-0539">Nucleus</keyword>
<accession>A0A0N4ZQ13</accession>
<dbReference type="Gene3D" id="3.30.40.10">
    <property type="entry name" value="Zinc/RING finger domain, C3HC4 (zinc finger)"/>
    <property type="match status" value="1"/>
</dbReference>
<evidence type="ECO:0000256" key="3">
    <source>
        <dbReference type="ARBA" id="ARBA00004906"/>
    </source>
</evidence>
<evidence type="ECO:0000256" key="6">
    <source>
        <dbReference type="ARBA" id="ARBA00022723"/>
    </source>
</evidence>
<dbReference type="PROSITE" id="PS50089">
    <property type="entry name" value="ZF_RING_2"/>
    <property type="match status" value="1"/>
</dbReference>
<evidence type="ECO:0000256" key="4">
    <source>
        <dbReference type="ARBA" id="ARBA00009273"/>
    </source>
</evidence>
<comment type="subcellular location">
    <subcellularLocation>
        <location evidence="2">Cytoplasm</location>
    </subcellularLocation>
    <subcellularLocation>
        <location evidence="1">Nucleus</location>
    </subcellularLocation>
</comment>
<organism evidence="13 14">
    <name type="scientific">Parastrongyloides trichosuri</name>
    <name type="common">Possum-specific nematode worm</name>
    <dbReference type="NCBI Taxonomy" id="131310"/>
    <lineage>
        <taxon>Eukaryota</taxon>
        <taxon>Metazoa</taxon>
        <taxon>Ecdysozoa</taxon>
        <taxon>Nematoda</taxon>
        <taxon>Chromadorea</taxon>
        <taxon>Rhabditida</taxon>
        <taxon>Tylenchina</taxon>
        <taxon>Panagrolaimomorpha</taxon>
        <taxon>Strongyloidoidea</taxon>
        <taxon>Strongyloididae</taxon>
        <taxon>Parastrongyloides</taxon>
    </lineage>
</organism>